<dbReference type="GO" id="GO:0004252">
    <property type="term" value="F:serine-type endopeptidase activity"/>
    <property type="evidence" value="ECO:0007669"/>
    <property type="project" value="UniProtKB-UniRule"/>
</dbReference>
<dbReference type="InterPro" id="IPR008269">
    <property type="entry name" value="Lon_proteolytic"/>
</dbReference>
<evidence type="ECO:0000256" key="1">
    <source>
        <dbReference type="ARBA" id="ARBA00022670"/>
    </source>
</evidence>
<dbReference type="SUPFAM" id="SSF54211">
    <property type="entry name" value="Ribosomal protein S5 domain 2-like"/>
    <property type="match status" value="1"/>
</dbReference>
<organism evidence="4 5">
    <name type="scientific">Clostridium vincentii</name>
    <dbReference type="NCBI Taxonomy" id="52704"/>
    <lineage>
        <taxon>Bacteria</taxon>
        <taxon>Bacillati</taxon>
        <taxon>Bacillota</taxon>
        <taxon>Clostridia</taxon>
        <taxon>Eubacteriales</taxon>
        <taxon>Clostridiaceae</taxon>
        <taxon>Clostridium</taxon>
    </lineage>
</organism>
<reference evidence="4 5" key="1">
    <citation type="submission" date="2018-03" db="EMBL/GenBank/DDBJ databases">
        <title>Genome sequence of Clostridium vincentii DSM 10228.</title>
        <authorList>
            <person name="Poehlein A."/>
            <person name="Daniel R."/>
        </authorList>
    </citation>
    <scope>NUCLEOTIDE SEQUENCE [LARGE SCALE GENOMIC DNA]</scope>
    <source>
        <strain evidence="4 5">DSM 10228</strain>
    </source>
</reference>
<dbReference type="PRINTS" id="PR00830">
    <property type="entry name" value="ENDOLAPTASE"/>
</dbReference>
<sequence length="767" mass="87401">MKRELTPSEILFNVDLNEKSEEIELKNIPQVSLGYKKIKRALSIEEEGYNLYLIDTFSKDKLQNLTEFIEDIYKDCEAPKDICYVNMEDPKKPEPIFLTNGKGKELKEAVENIKNCYYDAATEFYNSSSESEKDIIIDEIHNKRSGYIGELVELSKLEGFDVKATTGGFAFIPIKEGESMTEKEYDELPKDSKDSIVEKAAKLKKKAEVVLEKLKNIELKSIKKLKEIYIEYLDVELEVQKEDILLNFITEDEAYEYLEKLFSNIENGLVNCYSINIDEDEALINNFLEKFNVTVLVDNSDYQKPRVIYEDDPNIVNLFGNVEYENHNGVYTSDISLISPGSLLLANEGCIILRLSQLIMNGYSYYYLKKTLMNGKVSIYSSRSYLDMLSINGLKPKAIPVNVKVVIIGDYESYDILYDSDEDFKKLFPLRAEFLDIVEFNEINVSILTSYIKNRAKKYKINKIDPEAIKEIIKYLCRIAGSKRKISIDVKEIDKLLVLSNSEIEFPGRGIIGAIDIRKSAYEEELIEDQIMEMYKNKKMLLNLEGKIIGSINGLAVLSSGYYSFGRPLRVTCVVCKGDGKIIDIQKESNLSGNIHEKSINIISGLLSNIISQYEKLPVDFHLSFEQTYGIIDGDSASVAEILCILSSLSKKGINQNIAVTGSINQFGEVQPIGGVSEKIEGFYKTCKLMNNDKNKGVLIPFLNKEEIILKKEVEEAISKGEFHIYTMDTLEDAIEIMMLDEKTNMDSFYQIINNEILKYKTKVKLG</sequence>
<dbReference type="PANTHER" id="PTHR10046">
    <property type="entry name" value="ATP DEPENDENT LON PROTEASE FAMILY MEMBER"/>
    <property type="match status" value="1"/>
</dbReference>
<dbReference type="Gene3D" id="3.30.230.10">
    <property type="match status" value="1"/>
</dbReference>
<evidence type="ECO:0000259" key="3">
    <source>
        <dbReference type="PROSITE" id="PS51786"/>
    </source>
</evidence>
<dbReference type="InterPro" id="IPR014721">
    <property type="entry name" value="Ribsml_uS5_D2-typ_fold_subgr"/>
</dbReference>
<dbReference type="GO" id="GO:0006508">
    <property type="term" value="P:proteolysis"/>
    <property type="evidence" value="ECO:0007669"/>
    <property type="project" value="UniProtKB-KW"/>
</dbReference>
<feature type="domain" description="Lon proteolytic" evidence="3">
    <location>
        <begin position="546"/>
        <end position="741"/>
    </location>
</feature>
<comment type="similarity">
    <text evidence="2">Belongs to the peptidase S16 family.</text>
</comment>
<dbReference type="GO" id="GO:0030163">
    <property type="term" value="P:protein catabolic process"/>
    <property type="evidence" value="ECO:0007669"/>
    <property type="project" value="InterPro"/>
</dbReference>
<dbReference type="Pfam" id="PF05362">
    <property type="entry name" value="Lon_C"/>
    <property type="match status" value="1"/>
</dbReference>
<dbReference type="GO" id="GO:0004176">
    <property type="term" value="F:ATP-dependent peptidase activity"/>
    <property type="evidence" value="ECO:0007669"/>
    <property type="project" value="UniProtKB-UniRule"/>
</dbReference>
<dbReference type="EMBL" id="PVXQ01000004">
    <property type="protein sequence ID" value="PRR83951.1"/>
    <property type="molecule type" value="Genomic_DNA"/>
</dbReference>
<dbReference type="InterPro" id="IPR041699">
    <property type="entry name" value="AAA_32"/>
</dbReference>
<dbReference type="Gene3D" id="3.40.50.300">
    <property type="entry name" value="P-loop containing nucleotide triphosphate hydrolases"/>
    <property type="match status" value="2"/>
</dbReference>
<evidence type="ECO:0000313" key="4">
    <source>
        <dbReference type="EMBL" id="PRR83951.1"/>
    </source>
</evidence>
<name>A0A2T0BJA0_9CLOT</name>
<feature type="active site" evidence="2">
    <location>
        <position position="636"/>
    </location>
</feature>
<evidence type="ECO:0000256" key="2">
    <source>
        <dbReference type="PROSITE-ProRule" id="PRU01122"/>
    </source>
</evidence>
<accession>A0A2T0BJA0</accession>
<dbReference type="AlphaFoldDB" id="A0A2T0BJA0"/>
<dbReference type="Pfam" id="PF13654">
    <property type="entry name" value="AAA_32"/>
    <property type="match status" value="1"/>
</dbReference>
<protein>
    <recommendedName>
        <fullName evidence="2">endopeptidase La</fullName>
        <ecNumber evidence="2">3.4.21.53</ecNumber>
    </recommendedName>
</protein>
<dbReference type="InterPro" id="IPR020568">
    <property type="entry name" value="Ribosomal_Su5_D2-typ_SF"/>
</dbReference>
<dbReference type="GO" id="GO:0005524">
    <property type="term" value="F:ATP binding"/>
    <property type="evidence" value="ECO:0007669"/>
    <property type="project" value="InterPro"/>
</dbReference>
<comment type="caution">
    <text evidence="4">The sequence shown here is derived from an EMBL/GenBank/DDBJ whole genome shotgun (WGS) entry which is preliminary data.</text>
</comment>
<keyword evidence="2" id="KW-0720">Serine protease</keyword>
<dbReference type="Proteomes" id="UP000239471">
    <property type="component" value="Unassembled WGS sequence"/>
</dbReference>
<dbReference type="EC" id="3.4.21.53" evidence="2"/>
<keyword evidence="1 2" id="KW-0645">Protease</keyword>
<keyword evidence="5" id="KW-1185">Reference proteome</keyword>
<dbReference type="InterPro" id="IPR027065">
    <property type="entry name" value="Lon_Prtase"/>
</dbReference>
<dbReference type="PROSITE" id="PS51786">
    <property type="entry name" value="LON_PROTEOLYTIC"/>
    <property type="match status" value="1"/>
</dbReference>
<dbReference type="Gene3D" id="1.10.8.60">
    <property type="match status" value="1"/>
</dbReference>
<dbReference type="InterPro" id="IPR027417">
    <property type="entry name" value="P-loop_NTPase"/>
</dbReference>
<comment type="catalytic activity">
    <reaction evidence="2">
        <text>Hydrolysis of proteins in presence of ATP.</text>
        <dbReference type="EC" id="3.4.21.53"/>
    </reaction>
</comment>
<feature type="active site" evidence="2">
    <location>
        <position position="679"/>
    </location>
</feature>
<dbReference type="OrthoDB" id="9758568at2"/>
<gene>
    <name evidence="4" type="primary">lon</name>
    <name evidence="4" type="ORF">CLVI_06050</name>
</gene>
<dbReference type="RefSeq" id="WP_106058634.1">
    <property type="nucleotide sequence ID" value="NZ_PVXQ01000004.1"/>
</dbReference>
<evidence type="ECO:0000313" key="5">
    <source>
        <dbReference type="Proteomes" id="UP000239471"/>
    </source>
</evidence>
<proteinExistence type="inferred from homology"/>
<keyword evidence="2 4" id="KW-0378">Hydrolase</keyword>